<evidence type="ECO:0000313" key="2">
    <source>
        <dbReference type="Proteomes" id="UP000632222"/>
    </source>
</evidence>
<protein>
    <recommendedName>
        <fullName evidence="3">HEAT repeat domain-containing protein</fullName>
    </recommendedName>
</protein>
<dbReference type="Gene3D" id="1.25.10.10">
    <property type="entry name" value="Leucine-rich Repeat Variant"/>
    <property type="match status" value="1"/>
</dbReference>
<gene>
    <name evidence="1" type="ORF">GCM10008938_34670</name>
</gene>
<sequence>MHLWIYEAKYHFTVCTWLYSEGSQESTPHLVHVLKQSEDEDARYSACEALTVWGDCRALPALDHAAQHDNGCDYEERPIKEVARKAIEAIQQRYPEEF</sequence>
<comment type="caution">
    <text evidence="1">The sequence shown here is derived from an EMBL/GenBank/DDBJ whole genome shotgun (WGS) entry which is preliminary data.</text>
</comment>
<dbReference type="EMBL" id="BMOD01000015">
    <property type="protein sequence ID" value="GGJ45407.1"/>
    <property type="molecule type" value="Genomic_DNA"/>
</dbReference>
<name>A0ABQ2D5I4_9DEIO</name>
<proteinExistence type="predicted"/>
<evidence type="ECO:0000313" key="1">
    <source>
        <dbReference type="EMBL" id="GGJ45407.1"/>
    </source>
</evidence>
<accession>A0ABQ2D5I4</accession>
<dbReference type="InterPro" id="IPR016024">
    <property type="entry name" value="ARM-type_fold"/>
</dbReference>
<evidence type="ECO:0008006" key="3">
    <source>
        <dbReference type="Google" id="ProtNLM"/>
    </source>
</evidence>
<dbReference type="InterPro" id="IPR011989">
    <property type="entry name" value="ARM-like"/>
</dbReference>
<organism evidence="1 2">
    <name type="scientific">Deinococcus roseus</name>
    <dbReference type="NCBI Taxonomy" id="392414"/>
    <lineage>
        <taxon>Bacteria</taxon>
        <taxon>Thermotogati</taxon>
        <taxon>Deinococcota</taxon>
        <taxon>Deinococci</taxon>
        <taxon>Deinococcales</taxon>
        <taxon>Deinococcaceae</taxon>
        <taxon>Deinococcus</taxon>
    </lineage>
</organism>
<dbReference type="Proteomes" id="UP000632222">
    <property type="component" value="Unassembled WGS sequence"/>
</dbReference>
<keyword evidence="2" id="KW-1185">Reference proteome</keyword>
<reference evidence="2" key="1">
    <citation type="journal article" date="2019" name="Int. J. Syst. Evol. Microbiol.">
        <title>The Global Catalogue of Microorganisms (GCM) 10K type strain sequencing project: providing services to taxonomists for standard genome sequencing and annotation.</title>
        <authorList>
            <consortium name="The Broad Institute Genomics Platform"/>
            <consortium name="The Broad Institute Genome Sequencing Center for Infectious Disease"/>
            <person name="Wu L."/>
            <person name="Ma J."/>
        </authorList>
    </citation>
    <scope>NUCLEOTIDE SEQUENCE [LARGE SCALE GENOMIC DNA]</scope>
    <source>
        <strain evidence="2">JCM 14370</strain>
    </source>
</reference>
<dbReference type="SUPFAM" id="SSF48371">
    <property type="entry name" value="ARM repeat"/>
    <property type="match status" value="1"/>
</dbReference>